<proteinExistence type="predicted"/>
<protein>
    <submittedName>
        <fullName evidence="2">Uncharacterized protein</fullName>
    </submittedName>
</protein>
<keyword evidence="1" id="KW-1133">Transmembrane helix</keyword>
<feature type="transmembrane region" description="Helical" evidence="1">
    <location>
        <begin position="33"/>
        <end position="55"/>
    </location>
</feature>
<evidence type="ECO:0000256" key="1">
    <source>
        <dbReference type="SAM" id="Phobius"/>
    </source>
</evidence>
<evidence type="ECO:0000313" key="2">
    <source>
        <dbReference type="EMBL" id="RUS65915.1"/>
    </source>
</evidence>
<dbReference type="AlphaFoldDB" id="A0A433SB13"/>
<sequence length="163" mass="18526">MISVGVAIGILAVIAIILGVVWFILLRQTKQKFAGFVVFGVIAAVCYLFLLNHVYVLDESVEGRYYERIALFSSEFTFKNGESATVVPQWGFGKRAIILNDTEQRRTFEIVVYSTSGGRYDPQKTRLQPYSMNTVNYSVDYIYKNPPSSIRVKGNRAERGWIH</sequence>
<dbReference type="RefSeq" id="WP_126980690.1">
    <property type="nucleotide sequence ID" value="NZ_CAWUGC010000009.1"/>
</dbReference>
<organism evidence="2 3">
    <name type="scientific">Saezia sanguinis</name>
    <dbReference type="NCBI Taxonomy" id="1965230"/>
    <lineage>
        <taxon>Bacteria</taxon>
        <taxon>Pseudomonadati</taxon>
        <taxon>Pseudomonadota</taxon>
        <taxon>Betaproteobacteria</taxon>
        <taxon>Burkholderiales</taxon>
        <taxon>Saeziaceae</taxon>
        <taxon>Saezia</taxon>
    </lineage>
</organism>
<accession>A0A433SB13</accession>
<feature type="transmembrane region" description="Helical" evidence="1">
    <location>
        <begin position="6"/>
        <end position="26"/>
    </location>
</feature>
<evidence type="ECO:0000313" key="3">
    <source>
        <dbReference type="Proteomes" id="UP000286947"/>
    </source>
</evidence>
<dbReference type="Proteomes" id="UP000286947">
    <property type="component" value="Unassembled WGS sequence"/>
</dbReference>
<keyword evidence="1" id="KW-0812">Transmembrane</keyword>
<name>A0A433SB13_9BURK</name>
<comment type="caution">
    <text evidence="2">The sequence shown here is derived from an EMBL/GenBank/DDBJ whole genome shotgun (WGS) entry which is preliminary data.</text>
</comment>
<keyword evidence="3" id="KW-1185">Reference proteome</keyword>
<dbReference type="EMBL" id="PQSP01000008">
    <property type="protein sequence ID" value="RUS65915.1"/>
    <property type="molecule type" value="Genomic_DNA"/>
</dbReference>
<gene>
    <name evidence="2" type="ORF">CUZ56_02515</name>
</gene>
<keyword evidence="1" id="KW-0472">Membrane</keyword>
<reference evidence="2 3" key="1">
    <citation type="submission" date="2018-01" db="EMBL/GenBank/DDBJ databases">
        <title>Saezia sanguinis gen. nov., sp. nov., in the order Burkholderiales isolated from human blood.</title>
        <authorList>
            <person name="Medina-Pascual M.J."/>
            <person name="Valdezate S."/>
            <person name="Monzon S."/>
            <person name="Cuesta I."/>
            <person name="Carrasco G."/>
            <person name="Villalon P."/>
            <person name="Saez-Nieto J.A."/>
        </authorList>
    </citation>
    <scope>NUCLEOTIDE SEQUENCE [LARGE SCALE GENOMIC DNA]</scope>
    <source>
        <strain evidence="2 3">CNM695-12</strain>
    </source>
</reference>